<proteinExistence type="predicted"/>
<protein>
    <recommendedName>
        <fullName evidence="1">Pyrrolo-quinoline quinone repeat domain-containing protein</fullName>
    </recommendedName>
</protein>
<gene>
    <name evidence="2" type="ORF">FXB40_03440</name>
</gene>
<evidence type="ECO:0000313" key="3">
    <source>
        <dbReference type="Proteomes" id="UP000324758"/>
    </source>
</evidence>
<sequence>MRREDDAVPPQKRNMVYLPLGNATPDYFIGRRRPFDDKYGSSIVALDITSGEQGCSFQTVHHDQWDFDLPVGPSLVDLPGPSGGVISALLQTTKQGQIFLLNRENGTPIAAVEERPQGRARPAGFTDPAVFRRHAVAYAGQAQ</sequence>
<evidence type="ECO:0000313" key="2">
    <source>
        <dbReference type="EMBL" id="TYL99178.1"/>
    </source>
</evidence>
<dbReference type="EMBL" id="VSSS01000008">
    <property type="protein sequence ID" value="TYL99178.1"/>
    <property type="molecule type" value="Genomic_DNA"/>
</dbReference>
<reference evidence="2 3" key="1">
    <citation type="submission" date="2019-08" db="EMBL/GenBank/DDBJ databases">
        <title>Bradyrhizobium hipponensis sp. nov., a rhizobium isolated from a Lupinus angustifolius root nodule in Tunisia.</title>
        <authorList>
            <person name="Off K."/>
            <person name="Rejili M."/>
            <person name="Mars M."/>
            <person name="Brachmann A."/>
            <person name="Marin M."/>
        </authorList>
    </citation>
    <scope>NUCLEOTIDE SEQUENCE [LARGE SCALE GENOMIC DNA]</scope>
    <source>
        <strain evidence="2 3">CTAW71</strain>
    </source>
</reference>
<accession>A0A5D3KN14</accession>
<dbReference type="InterPro" id="IPR002372">
    <property type="entry name" value="PQQ_rpt_dom"/>
</dbReference>
<name>A0A5D3KN14_9BRAD</name>
<evidence type="ECO:0000259" key="1">
    <source>
        <dbReference type="Pfam" id="PF01011"/>
    </source>
</evidence>
<keyword evidence="3" id="KW-1185">Reference proteome</keyword>
<dbReference type="Pfam" id="PF01011">
    <property type="entry name" value="PQQ"/>
    <property type="match status" value="1"/>
</dbReference>
<dbReference type="Gene3D" id="2.140.10.10">
    <property type="entry name" value="Quinoprotein alcohol dehydrogenase-like superfamily"/>
    <property type="match status" value="1"/>
</dbReference>
<comment type="caution">
    <text evidence="2">The sequence shown here is derived from an EMBL/GenBank/DDBJ whole genome shotgun (WGS) entry which is preliminary data.</text>
</comment>
<dbReference type="SUPFAM" id="SSF50998">
    <property type="entry name" value="Quinoprotein alcohol dehydrogenase-like"/>
    <property type="match status" value="1"/>
</dbReference>
<dbReference type="Proteomes" id="UP000324758">
    <property type="component" value="Unassembled WGS sequence"/>
</dbReference>
<dbReference type="InterPro" id="IPR011047">
    <property type="entry name" value="Quinoprotein_ADH-like_sf"/>
</dbReference>
<organism evidence="2 3">
    <name type="scientific">Bradyrhizobium rifense</name>
    <dbReference type="NCBI Taxonomy" id="515499"/>
    <lineage>
        <taxon>Bacteria</taxon>
        <taxon>Pseudomonadati</taxon>
        <taxon>Pseudomonadota</taxon>
        <taxon>Alphaproteobacteria</taxon>
        <taxon>Hyphomicrobiales</taxon>
        <taxon>Nitrobacteraceae</taxon>
        <taxon>Bradyrhizobium</taxon>
    </lineage>
</organism>
<feature type="domain" description="Pyrrolo-quinoline quinone repeat" evidence="1">
    <location>
        <begin position="11"/>
        <end position="117"/>
    </location>
</feature>
<dbReference type="OrthoDB" id="9794322at2"/>
<dbReference type="RefSeq" id="WP_148770807.1">
    <property type="nucleotide sequence ID" value="NZ_VSSS01000008.1"/>
</dbReference>
<dbReference type="AlphaFoldDB" id="A0A5D3KN14"/>